<evidence type="ECO:0000256" key="4">
    <source>
        <dbReference type="ARBA" id="ARBA00023004"/>
    </source>
</evidence>
<dbReference type="InterPro" id="IPR023753">
    <property type="entry name" value="FAD/NAD-binding_dom"/>
</dbReference>
<dbReference type="GO" id="GO:0016491">
    <property type="term" value="F:oxidoreductase activity"/>
    <property type="evidence" value="ECO:0007669"/>
    <property type="project" value="UniProtKB-KW"/>
</dbReference>
<dbReference type="AlphaFoldDB" id="A0A2U3K532"/>
<reference evidence="8" key="1">
    <citation type="submission" date="2018-02" db="EMBL/GenBank/DDBJ databases">
        <authorList>
            <person name="Hausmann B."/>
        </authorList>
    </citation>
    <scope>NUCLEOTIDE SEQUENCE [LARGE SCALE GENOMIC DNA]</scope>
    <source>
        <strain evidence="8">Peat soil MAG SbA1</strain>
    </source>
</reference>
<evidence type="ECO:0000256" key="3">
    <source>
        <dbReference type="ARBA" id="ARBA00023002"/>
    </source>
</evidence>
<dbReference type="SUPFAM" id="SSF51905">
    <property type="entry name" value="FAD/NAD(P)-binding domain"/>
    <property type="match status" value="1"/>
</dbReference>
<keyword evidence="3" id="KW-0560">Oxidoreductase</keyword>
<name>A0A2U3K532_9BACT</name>
<organism evidence="7 8">
    <name type="scientific">Candidatus Sulfotelmatobacter kueseliae</name>
    <dbReference type="NCBI Taxonomy" id="2042962"/>
    <lineage>
        <taxon>Bacteria</taxon>
        <taxon>Pseudomonadati</taxon>
        <taxon>Acidobacteriota</taxon>
        <taxon>Terriglobia</taxon>
        <taxon>Terriglobales</taxon>
        <taxon>Candidatus Korobacteraceae</taxon>
        <taxon>Candidatus Sulfotelmatobacter</taxon>
    </lineage>
</organism>
<dbReference type="Gene3D" id="3.40.50.720">
    <property type="entry name" value="NAD(P)-binding Rossmann-like Domain"/>
    <property type="match status" value="1"/>
</dbReference>
<feature type="domain" description="FAD/NAD(P)-binding" evidence="6">
    <location>
        <begin position="4"/>
        <end position="332"/>
    </location>
</feature>
<keyword evidence="1" id="KW-0004">4Fe-4S</keyword>
<dbReference type="InterPro" id="IPR036188">
    <property type="entry name" value="FAD/NAD-bd_sf"/>
</dbReference>
<dbReference type="OrthoDB" id="10014at2"/>
<dbReference type="GO" id="GO:0046872">
    <property type="term" value="F:metal ion binding"/>
    <property type="evidence" value="ECO:0007669"/>
    <property type="project" value="UniProtKB-KW"/>
</dbReference>
<evidence type="ECO:0000259" key="6">
    <source>
        <dbReference type="Pfam" id="PF07992"/>
    </source>
</evidence>
<evidence type="ECO:0000313" key="8">
    <source>
        <dbReference type="Proteomes" id="UP000238701"/>
    </source>
</evidence>
<evidence type="ECO:0000256" key="5">
    <source>
        <dbReference type="ARBA" id="ARBA00023014"/>
    </source>
</evidence>
<proteinExistence type="predicted"/>
<evidence type="ECO:0000256" key="1">
    <source>
        <dbReference type="ARBA" id="ARBA00022485"/>
    </source>
</evidence>
<dbReference type="PANTHER" id="PTHR43498:SF1">
    <property type="entry name" value="COB--COM HETERODISULFIDE REDUCTASE IRON-SULFUR SUBUNIT A"/>
    <property type="match status" value="1"/>
</dbReference>
<protein>
    <recommendedName>
        <fullName evidence="6">FAD/NAD(P)-binding domain-containing protein</fullName>
    </recommendedName>
</protein>
<dbReference type="Proteomes" id="UP000238701">
    <property type="component" value="Unassembled WGS sequence"/>
</dbReference>
<accession>A0A2U3K532</accession>
<keyword evidence="5" id="KW-0411">Iron-sulfur</keyword>
<evidence type="ECO:0000313" key="7">
    <source>
        <dbReference type="EMBL" id="SPF34753.1"/>
    </source>
</evidence>
<dbReference type="InterPro" id="IPR039650">
    <property type="entry name" value="HdrA-like"/>
</dbReference>
<keyword evidence="2" id="KW-0479">Metal-binding</keyword>
<dbReference type="PANTHER" id="PTHR43498">
    <property type="entry name" value="FERREDOXIN:COB-COM HETERODISULFIDE REDUCTASE SUBUNIT A"/>
    <property type="match status" value="1"/>
</dbReference>
<evidence type="ECO:0000256" key="2">
    <source>
        <dbReference type="ARBA" id="ARBA00022723"/>
    </source>
</evidence>
<dbReference type="GO" id="GO:0051539">
    <property type="term" value="F:4 iron, 4 sulfur cluster binding"/>
    <property type="evidence" value="ECO:0007669"/>
    <property type="project" value="UniProtKB-KW"/>
</dbReference>
<sequence>MAKPVCIIGGGVAGMQVALVLSSLGTPSVVVEKSAALGGRVPRLSKTFPFFNDDGFNDGKEFTDTLERDLRAASLAEVRLNTIVTGMRGDFPNFTIELSDSTSVAAGAVVVATGFTPFDPASLEEYGYGVYPNVITATELEWMLNPRGPTGGKLVRRSDGKEAQRLAIVFCVGSRNKRIGAPFCSRICCSYSTKQASTVMERNSKALVACFYMDVRTYDRGFEEMYSLAQERGVRYIRGRVSMCRQLPDGSISVRAENTLLNRPFTGEFDLVSLSTGMRPCEDVNQLARTLGISCGPDGFFLCREWFRHPHDATRDGIFLAGCATGMKPIRNCMIDGAAVAARVTASLREAQA</sequence>
<dbReference type="Pfam" id="PF07992">
    <property type="entry name" value="Pyr_redox_2"/>
    <property type="match status" value="1"/>
</dbReference>
<dbReference type="EMBL" id="OMOD01000039">
    <property type="protein sequence ID" value="SPF34753.1"/>
    <property type="molecule type" value="Genomic_DNA"/>
</dbReference>
<gene>
    <name evidence="7" type="ORF">SBA1_1330004</name>
</gene>
<keyword evidence="4" id="KW-0408">Iron</keyword>